<dbReference type="PANTHER" id="PTHR33359:SF1">
    <property type="entry name" value="MOLYBDOPTERIN SYNTHASE SULFUR CARRIER SUBUNIT"/>
    <property type="match status" value="1"/>
</dbReference>
<reference evidence="2" key="1">
    <citation type="submission" date="2014-11" db="EMBL/GenBank/DDBJ databases">
        <authorList>
            <person name="Otto D Thomas"/>
            <person name="Naeem Raeece"/>
        </authorList>
    </citation>
    <scope>NUCLEOTIDE SEQUENCE</scope>
</reference>
<dbReference type="InterPro" id="IPR044672">
    <property type="entry name" value="MOCS2A"/>
</dbReference>
<dbReference type="EMBL" id="CDMZ01000212">
    <property type="protein sequence ID" value="CEM09249.1"/>
    <property type="molecule type" value="Genomic_DNA"/>
</dbReference>
<sequence>MAEKERSCQVKVLLFAGCRDKVGKEAIEVAVKLDGKTGRCTASHLKEQMVSQFPQLKEAVSTSLFAVNQDFAEESTEISEKDEVALIPPISGG</sequence>
<evidence type="ECO:0008006" key="3">
    <source>
        <dbReference type="Google" id="ProtNLM"/>
    </source>
</evidence>
<evidence type="ECO:0000313" key="2">
    <source>
        <dbReference type="EMBL" id="CEM09249.1"/>
    </source>
</evidence>
<dbReference type="GO" id="GO:1990133">
    <property type="term" value="C:molybdopterin adenylyltransferase complex"/>
    <property type="evidence" value="ECO:0007669"/>
    <property type="project" value="TreeGrafter"/>
</dbReference>
<dbReference type="SUPFAM" id="SSF54285">
    <property type="entry name" value="MoaD/ThiS"/>
    <property type="match status" value="1"/>
</dbReference>
<accession>A0A0G4FA34</accession>
<dbReference type="PANTHER" id="PTHR33359">
    <property type="entry name" value="MOLYBDOPTERIN SYNTHASE SULFUR CARRIER SUBUNIT"/>
    <property type="match status" value="1"/>
</dbReference>
<organism evidence="2">
    <name type="scientific">Chromera velia CCMP2878</name>
    <dbReference type="NCBI Taxonomy" id="1169474"/>
    <lineage>
        <taxon>Eukaryota</taxon>
        <taxon>Sar</taxon>
        <taxon>Alveolata</taxon>
        <taxon>Colpodellida</taxon>
        <taxon>Chromeraceae</taxon>
        <taxon>Chromera</taxon>
    </lineage>
</organism>
<dbReference type="Pfam" id="PF02597">
    <property type="entry name" value="ThiS"/>
    <property type="match status" value="1"/>
</dbReference>
<name>A0A0G4FA34_9ALVE</name>
<dbReference type="AlphaFoldDB" id="A0A0G4FA34"/>
<dbReference type="CDD" id="cd00754">
    <property type="entry name" value="Ubl_MoaD"/>
    <property type="match status" value="1"/>
</dbReference>
<protein>
    <recommendedName>
        <fullName evidence="3">MOCS2A</fullName>
    </recommendedName>
</protein>
<dbReference type="VEuPathDB" id="CryptoDB:Cvel_15839"/>
<dbReference type="InterPro" id="IPR016155">
    <property type="entry name" value="Mopterin_synth/thiamin_S_b"/>
</dbReference>
<dbReference type="Gene3D" id="3.10.20.30">
    <property type="match status" value="1"/>
</dbReference>
<evidence type="ECO:0000256" key="1">
    <source>
        <dbReference type="ARBA" id="ARBA00022741"/>
    </source>
</evidence>
<keyword evidence="1" id="KW-0547">Nucleotide-binding</keyword>
<proteinExistence type="predicted"/>
<gene>
    <name evidence="2" type="ORF">Cvel_15839</name>
</gene>
<dbReference type="GO" id="GO:0006777">
    <property type="term" value="P:Mo-molybdopterin cofactor biosynthetic process"/>
    <property type="evidence" value="ECO:0007669"/>
    <property type="project" value="InterPro"/>
</dbReference>
<dbReference type="InterPro" id="IPR003749">
    <property type="entry name" value="ThiS/MoaD-like"/>
</dbReference>
<dbReference type="UniPathway" id="UPA00344"/>
<dbReference type="GO" id="GO:0000166">
    <property type="term" value="F:nucleotide binding"/>
    <property type="evidence" value="ECO:0007669"/>
    <property type="project" value="UniProtKB-KW"/>
</dbReference>
<dbReference type="InterPro" id="IPR012675">
    <property type="entry name" value="Beta-grasp_dom_sf"/>
</dbReference>